<gene>
    <name evidence="1" type="ORF">B296_00044300</name>
</gene>
<dbReference type="PANTHER" id="PTHR33103">
    <property type="entry name" value="OS01G0153900 PROTEIN"/>
    <property type="match status" value="1"/>
</dbReference>
<evidence type="ECO:0000313" key="1">
    <source>
        <dbReference type="EMBL" id="RRT37942.1"/>
    </source>
</evidence>
<evidence type="ECO:0000313" key="2">
    <source>
        <dbReference type="Proteomes" id="UP000287651"/>
    </source>
</evidence>
<comment type="caution">
    <text evidence="1">The sequence shown here is derived from an EMBL/GenBank/DDBJ whole genome shotgun (WGS) entry which is preliminary data.</text>
</comment>
<dbReference type="PANTHER" id="PTHR33103:SF27">
    <property type="entry name" value="OS04G0594700 PROTEIN"/>
    <property type="match status" value="1"/>
</dbReference>
<dbReference type="Pfam" id="PF05056">
    <property type="entry name" value="DUF674"/>
    <property type="match status" value="1"/>
</dbReference>
<proteinExistence type="predicted"/>
<name>A0A426XEP6_ENSVE</name>
<dbReference type="EMBL" id="AMZH03021706">
    <property type="protein sequence ID" value="RRT37942.1"/>
    <property type="molecule type" value="Genomic_DNA"/>
</dbReference>
<sequence>MADVKPFTSKLFVDKARKRGAFVESDKDFVDVLLSFLTLPIGTISFAEQQTSSLPWVEWLSSTGGLSASPQQAVLEGRGEQADAASSEEFICN</sequence>
<reference evidence="1 2" key="1">
    <citation type="journal article" date="2014" name="Agronomy (Basel)">
        <title>A Draft Genome Sequence for Ensete ventricosum, the Drought-Tolerant Tree Against Hunger.</title>
        <authorList>
            <person name="Harrison J."/>
            <person name="Moore K.A."/>
            <person name="Paszkiewicz K."/>
            <person name="Jones T."/>
            <person name="Grant M."/>
            <person name="Ambacheew D."/>
            <person name="Muzemil S."/>
            <person name="Studholme D.J."/>
        </authorList>
    </citation>
    <scope>NUCLEOTIDE SEQUENCE [LARGE SCALE GENOMIC DNA]</scope>
</reference>
<organism evidence="1 2">
    <name type="scientific">Ensete ventricosum</name>
    <name type="common">Abyssinian banana</name>
    <name type="synonym">Musa ensete</name>
    <dbReference type="NCBI Taxonomy" id="4639"/>
    <lineage>
        <taxon>Eukaryota</taxon>
        <taxon>Viridiplantae</taxon>
        <taxon>Streptophyta</taxon>
        <taxon>Embryophyta</taxon>
        <taxon>Tracheophyta</taxon>
        <taxon>Spermatophyta</taxon>
        <taxon>Magnoliopsida</taxon>
        <taxon>Liliopsida</taxon>
        <taxon>Zingiberales</taxon>
        <taxon>Musaceae</taxon>
        <taxon>Ensete</taxon>
    </lineage>
</organism>
<dbReference type="Proteomes" id="UP000287651">
    <property type="component" value="Unassembled WGS sequence"/>
</dbReference>
<protein>
    <submittedName>
        <fullName evidence="1">Uncharacterized protein</fullName>
    </submittedName>
</protein>
<accession>A0A426XEP6</accession>
<dbReference type="AlphaFoldDB" id="A0A426XEP6"/>
<dbReference type="InterPro" id="IPR007750">
    <property type="entry name" value="DUF674"/>
</dbReference>